<feature type="signal peptide" evidence="1">
    <location>
        <begin position="1"/>
        <end position="22"/>
    </location>
</feature>
<feature type="domain" description="SRCR" evidence="2">
    <location>
        <begin position="17"/>
        <end position="74"/>
    </location>
</feature>
<organism evidence="3 4">
    <name type="scientific">Sphingomonas leidyi</name>
    <dbReference type="NCBI Taxonomy" id="68569"/>
    <lineage>
        <taxon>Bacteria</taxon>
        <taxon>Pseudomonadati</taxon>
        <taxon>Pseudomonadota</taxon>
        <taxon>Alphaproteobacteria</taxon>
        <taxon>Sphingomonadales</taxon>
        <taxon>Sphingomonadaceae</taxon>
        <taxon>Sphingomonas</taxon>
    </lineage>
</organism>
<name>A0A7X5UXW7_9SPHN</name>
<evidence type="ECO:0000256" key="1">
    <source>
        <dbReference type="SAM" id="SignalP"/>
    </source>
</evidence>
<protein>
    <recommendedName>
        <fullName evidence="2">SRCR domain-containing protein</fullName>
    </recommendedName>
</protein>
<dbReference type="AlphaFoldDB" id="A0A7X5UXW7"/>
<dbReference type="Proteomes" id="UP000564677">
    <property type="component" value="Unassembled WGS sequence"/>
</dbReference>
<dbReference type="RefSeq" id="WP_167298361.1">
    <property type="nucleotide sequence ID" value="NZ_CP170557.1"/>
</dbReference>
<comment type="caution">
    <text evidence="3">The sequence shown here is derived from an EMBL/GenBank/DDBJ whole genome shotgun (WGS) entry which is preliminary data.</text>
</comment>
<dbReference type="InterPro" id="IPR001190">
    <property type="entry name" value="SRCR"/>
</dbReference>
<evidence type="ECO:0000259" key="2">
    <source>
        <dbReference type="PROSITE" id="PS50287"/>
    </source>
</evidence>
<evidence type="ECO:0000313" key="4">
    <source>
        <dbReference type="Proteomes" id="UP000564677"/>
    </source>
</evidence>
<proteinExistence type="predicted"/>
<evidence type="ECO:0000313" key="3">
    <source>
        <dbReference type="EMBL" id="NIJ63925.1"/>
    </source>
</evidence>
<dbReference type="GO" id="GO:0016020">
    <property type="term" value="C:membrane"/>
    <property type="evidence" value="ECO:0007669"/>
    <property type="project" value="InterPro"/>
</dbReference>
<dbReference type="PROSITE" id="PS50287">
    <property type="entry name" value="SRCR_2"/>
    <property type="match status" value="1"/>
</dbReference>
<keyword evidence="1" id="KW-0732">Signal</keyword>
<keyword evidence="4" id="KW-1185">Reference proteome</keyword>
<accession>A0A7X5UXW7</accession>
<sequence length="74" mass="8195">MKLLPILAAAAAATLAIPAANAAAAPAAPAIAGKADIQHHRPHHRKRPQWRTVCKTKWHHGHRQRVCRKVRVHR</sequence>
<reference evidence="3 4" key="1">
    <citation type="submission" date="2020-03" db="EMBL/GenBank/DDBJ databases">
        <title>Genomic Encyclopedia of Type Strains, Phase IV (KMG-IV): sequencing the most valuable type-strain genomes for metagenomic binning, comparative biology and taxonomic classification.</title>
        <authorList>
            <person name="Goeker M."/>
        </authorList>
    </citation>
    <scope>NUCLEOTIDE SEQUENCE [LARGE SCALE GENOMIC DNA]</scope>
    <source>
        <strain evidence="3 4">DSM 4733</strain>
    </source>
</reference>
<dbReference type="EMBL" id="JAASQV010000001">
    <property type="protein sequence ID" value="NIJ63925.1"/>
    <property type="molecule type" value="Genomic_DNA"/>
</dbReference>
<gene>
    <name evidence="3" type="ORF">FHR20_000856</name>
</gene>
<feature type="chain" id="PRO_5031267627" description="SRCR domain-containing protein" evidence="1">
    <location>
        <begin position="23"/>
        <end position="74"/>
    </location>
</feature>